<evidence type="ECO:0000256" key="2">
    <source>
        <dbReference type="ARBA" id="ARBA00010610"/>
    </source>
</evidence>
<evidence type="ECO:0000313" key="7">
    <source>
        <dbReference type="EMBL" id="ABC34665.1"/>
    </source>
</evidence>
<dbReference type="InterPro" id="IPR027444">
    <property type="entry name" value="H-NS_C_dom"/>
</dbReference>
<dbReference type="HOGENOM" id="CLU_117503_5_1_4"/>
<gene>
    <name evidence="7" type="ordered locus">BTH_II1558</name>
</gene>
<protein>
    <submittedName>
        <fullName evidence="7">H-NS histone family protein</fullName>
    </submittedName>
</protein>
<evidence type="ECO:0000256" key="5">
    <source>
        <dbReference type="SAM" id="MobiDB-lite"/>
    </source>
</evidence>
<accession>Q2T4Z6</accession>
<evidence type="ECO:0000313" key="8">
    <source>
        <dbReference type="Proteomes" id="UP000001930"/>
    </source>
</evidence>
<sequence>MGYDSRKLTSALISITTWFSIVGRKEAVESYGEMVMATYKELLAQLDDLKQQAKTARAVELPDVIVELRKKIVEYGLTQKDLFPPRLGRPKKVDALPRPRYRDPDTGATWTGRGRAPAWIAGQDRERFLID</sequence>
<dbReference type="KEGG" id="bte:BTH_II1558"/>
<dbReference type="SUPFAM" id="SSF81273">
    <property type="entry name" value="H-NS histone-like proteins"/>
    <property type="match status" value="1"/>
</dbReference>
<comment type="subcellular location">
    <subcellularLocation>
        <location evidence="1">Cytoplasm</location>
        <location evidence="1">Nucleoid</location>
    </subcellularLocation>
</comment>
<dbReference type="Proteomes" id="UP000001930">
    <property type="component" value="Chromosome II"/>
</dbReference>
<keyword evidence="8" id="KW-1185">Reference proteome</keyword>
<evidence type="ECO:0000256" key="3">
    <source>
        <dbReference type="ARBA" id="ARBA00022490"/>
    </source>
</evidence>
<organism evidence="7 8">
    <name type="scientific">Burkholderia thailandensis (strain ATCC 700388 / DSM 13276 / CCUG 48851 / CIP 106301 / E264)</name>
    <dbReference type="NCBI Taxonomy" id="271848"/>
    <lineage>
        <taxon>Bacteria</taxon>
        <taxon>Pseudomonadati</taxon>
        <taxon>Pseudomonadota</taxon>
        <taxon>Betaproteobacteria</taxon>
        <taxon>Burkholderiales</taxon>
        <taxon>Burkholderiaceae</taxon>
        <taxon>Burkholderia</taxon>
        <taxon>pseudomallei group</taxon>
    </lineage>
</organism>
<reference evidence="7 8" key="1">
    <citation type="journal article" date="2005" name="BMC Genomics">
        <title>Bacterial genome adaptation to niches: divergence of the potential virulence genes in three Burkholderia species of different survival strategies.</title>
        <authorList>
            <person name="Kim H.S."/>
            <person name="Schell M.A."/>
            <person name="Yu Y."/>
            <person name="Ulrich R.L."/>
            <person name="Sarria S.H."/>
            <person name="Nierman W.C."/>
            <person name="DeShazer D."/>
        </authorList>
    </citation>
    <scope>NUCLEOTIDE SEQUENCE [LARGE SCALE GENOMIC DNA]</scope>
    <source>
        <strain evidence="8">ATCC 700388 / DSM 13276 / CCUG 48851 / CIP 106301 / E264</strain>
    </source>
</reference>
<dbReference type="GO" id="GO:0003677">
    <property type="term" value="F:DNA binding"/>
    <property type="evidence" value="ECO:0007669"/>
    <property type="project" value="UniProtKB-KW"/>
</dbReference>
<evidence type="ECO:0000256" key="1">
    <source>
        <dbReference type="ARBA" id="ARBA00004453"/>
    </source>
</evidence>
<dbReference type="Pfam" id="PF00816">
    <property type="entry name" value="Histone_HNS"/>
    <property type="match status" value="1"/>
</dbReference>
<dbReference type="Gene3D" id="4.10.430.30">
    <property type="match status" value="1"/>
</dbReference>
<comment type="similarity">
    <text evidence="2">Belongs to the histone-like protein H-NS family.</text>
</comment>
<evidence type="ECO:0000259" key="6">
    <source>
        <dbReference type="SMART" id="SM00528"/>
    </source>
</evidence>
<feature type="domain" description="DNA-binding protein H-NS-like C-terminal" evidence="6">
    <location>
        <begin position="91"/>
        <end position="130"/>
    </location>
</feature>
<name>Q2T4Z6_BURTA</name>
<feature type="region of interest" description="Disordered" evidence="5">
    <location>
        <begin position="86"/>
        <end position="114"/>
    </location>
</feature>
<feature type="compositionally biased region" description="Basic and acidic residues" evidence="5">
    <location>
        <begin position="91"/>
        <end position="105"/>
    </location>
</feature>
<keyword evidence="4" id="KW-0238">DNA-binding</keyword>
<evidence type="ECO:0000256" key="4">
    <source>
        <dbReference type="ARBA" id="ARBA00023125"/>
    </source>
</evidence>
<keyword evidence="3" id="KW-0963">Cytoplasm</keyword>
<dbReference type="PANTHER" id="PTHR38097">
    <property type="match status" value="1"/>
</dbReference>
<dbReference type="AlphaFoldDB" id="Q2T4Z6"/>
<dbReference type="SMART" id="SM00528">
    <property type="entry name" value="HNS"/>
    <property type="match status" value="1"/>
</dbReference>
<dbReference type="PANTHER" id="PTHR38097:SF2">
    <property type="entry name" value="DNA-BINDING PROTEIN STPA"/>
    <property type="match status" value="1"/>
</dbReference>
<dbReference type="EMBL" id="CP000085">
    <property type="protein sequence ID" value="ABC34665.1"/>
    <property type="molecule type" value="Genomic_DNA"/>
</dbReference>
<dbReference type="GO" id="GO:0009295">
    <property type="term" value="C:nucleoid"/>
    <property type="evidence" value="ECO:0007669"/>
    <property type="project" value="UniProtKB-SubCell"/>
</dbReference>
<proteinExistence type="inferred from homology"/>